<dbReference type="AlphaFoldDB" id="A0A8S1TWM6"/>
<proteinExistence type="predicted"/>
<dbReference type="Proteomes" id="UP000689195">
    <property type="component" value="Unassembled WGS sequence"/>
</dbReference>
<accession>A0A8S1TWM6</accession>
<keyword evidence="2" id="KW-1185">Reference proteome</keyword>
<dbReference type="OrthoDB" id="301068at2759"/>
<name>A0A8S1TWM6_9CILI</name>
<dbReference type="EMBL" id="CAJJDO010000029">
    <property type="protein sequence ID" value="CAD8156510.1"/>
    <property type="molecule type" value="Genomic_DNA"/>
</dbReference>
<gene>
    <name evidence="1" type="ORF">PPENT_87.1.T0290030</name>
</gene>
<evidence type="ECO:0000313" key="1">
    <source>
        <dbReference type="EMBL" id="CAD8156510.1"/>
    </source>
</evidence>
<sequence>MLICQIENHDESQILGCCIKQDCQHLRPYCQYCMTSLHSDHFQQLKSFKQLNQWIFQKMKSYDQLMNIIQQIRISINTIYDIVNPLYVQSFDNVQQLSQNYLNEQITKVIKIELIEGTGGLIVNLNELNERLNNLCCKFKNFKSIPISQTNFLENIGQNRQYNSNSLIRTQIFQQNQEIPEKLSILFSSDYKHRTIELENNCKKAINSCVGWKIAICEPKIPKKSCPIYFSFKIINASASDIGVCHKNKIIQTNYQPDLQKNQAHGAYLINQYGYVYSNLNPNINNKELSFKFYNNDIISVEINYQKQIIMWRNQNKQNQFSMQFDVEDDLYPCVGINYGEIITILYT</sequence>
<reference evidence="1" key="1">
    <citation type="submission" date="2021-01" db="EMBL/GenBank/DDBJ databases">
        <authorList>
            <consortium name="Genoscope - CEA"/>
            <person name="William W."/>
        </authorList>
    </citation>
    <scope>NUCLEOTIDE SEQUENCE</scope>
</reference>
<evidence type="ECO:0000313" key="2">
    <source>
        <dbReference type="Proteomes" id="UP000689195"/>
    </source>
</evidence>
<protein>
    <submittedName>
        <fullName evidence="1">Uncharacterized protein</fullName>
    </submittedName>
</protein>
<comment type="caution">
    <text evidence="1">The sequence shown here is derived from an EMBL/GenBank/DDBJ whole genome shotgun (WGS) entry which is preliminary data.</text>
</comment>
<organism evidence="1 2">
    <name type="scientific">Paramecium pentaurelia</name>
    <dbReference type="NCBI Taxonomy" id="43138"/>
    <lineage>
        <taxon>Eukaryota</taxon>
        <taxon>Sar</taxon>
        <taxon>Alveolata</taxon>
        <taxon>Ciliophora</taxon>
        <taxon>Intramacronucleata</taxon>
        <taxon>Oligohymenophorea</taxon>
        <taxon>Peniculida</taxon>
        <taxon>Parameciidae</taxon>
        <taxon>Paramecium</taxon>
    </lineage>
</organism>